<gene>
    <name evidence="2" type="ORF">ACFFJ8_31715</name>
</gene>
<reference evidence="2 3" key="1">
    <citation type="submission" date="2024-09" db="EMBL/GenBank/DDBJ databases">
        <authorList>
            <person name="Sun Q."/>
            <person name="Mori K."/>
        </authorList>
    </citation>
    <scope>NUCLEOTIDE SEQUENCE [LARGE SCALE GENOMIC DNA]</scope>
    <source>
        <strain evidence="2 3">CCM 4839</strain>
    </source>
</reference>
<organism evidence="2 3">
    <name type="scientific">Paenibacillus mendelii</name>
    <dbReference type="NCBI Taxonomy" id="206163"/>
    <lineage>
        <taxon>Bacteria</taxon>
        <taxon>Bacillati</taxon>
        <taxon>Bacillota</taxon>
        <taxon>Bacilli</taxon>
        <taxon>Bacillales</taxon>
        <taxon>Paenibacillaceae</taxon>
        <taxon>Paenibacillus</taxon>
    </lineage>
</organism>
<dbReference type="Proteomes" id="UP001589818">
    <property type="component" value="Unassembled WGS sequence"/>
</dbReference>
<evidence type="ECO:0000313" key="3">
    <source>
        <dbReference type="Proteomes" id="UP001589818"/>
    </source>
</evidence>
<dbReference type="InterPro" id="IPR053521">
    <property type="entry name" value="McjB-like"/>
</dbReference>
<evidence type="ECO:0000259" key="1">
    <source>
        <dbReference type="Pfam" id="PF13471"/>
    </source>
</evidence>
<dbReference type="Pfam" id="PF13471">
    <property type="entry name" value="Transglut_core3"/>
    <property type="match status" value="1"/>
</dbReference>
<name>A0ABV6JJ33_9BACL</name>
<dbReference type="RefSeq" id="WP_204817465.1">
    <property type="nucleotide sequence ID" value="NZ_JANHOF010000002.1"/>
</dbReference>
<dbReference type="EMBL" id="JBHLVF010000047">
    <property type="protein sequence ID" value="MFC0395925.1"/>
    <property type="molecule type" value="Genomic_DNA"/>
</dbReference>
<keyword evidence="3" id="KW-1185">Reference proteome</keyword>
<protein>
    <submittedName>
        <fullName evidence="2">Lasso peptide biosynthesis B2 protein</fullName>
    </submittedName>
</protein>
<dbReference type="InterPro" id="IPR032708">
    <property type="entry name" value="McjB_C"/>
</dbReference>
<proteinExistence type="predicted"/>
<feature type="domain" description="Microcin J25-processing protein McjB C-terminal" evidence="1">
    <location>
        <begin position="25"/>
        <end position="131"/>
    </location>
</feature>
<accession>A0ABV6JJ33</accession>
<sequence length="149" mass="16754">MKPHMKKLVLEAFIYLAWARVLKALPFSRVAPSLGIKMEESSYNRDRINQTVLLEISRAIHMASRRTWWESKCLVTAIAAMKMLERRGIDSTLYMGVTRDASGKMIAHAWLRSAHIYLTGADEKNMFTVVATFGKIIPSKGVQGSTSHG</sequence>
<dbReference type="NCBIfam" id="NF033537">
    <property type="entry name" value="lasso_biosyn_B2"/>
    <property type="match status" value="1"/>
</dbReference>
<evidence type="ECO:0000313" key="2">
    <source>
        <dbReference type="EMBL" id="MFC0395925.1"/>
    </source>
</evidence>
<comment type="caution">
    <text evidence="2">The sequence shown here is derived from an EMBL/GenBank/DDBJ whole genome shotgun (WGS) entry which is preliminary data.</text>
</comment>